<dbReference type="HOGENOM" id="CLU_043056_0_0_1"/>
<dbReference type="EMBL" id="KN833024">
    <property type="protein sequence ID" value="KIM77530.1"/>
    <property type="molecule type" value="Genomic_DNA"/>
</dbReference>
<dbReference type="Pfam" id="PF01636">
    <property type="entry name" value="APH"/>
    <property type="match status" value="1"/>
</dbReference>
<dbReference type="InParanoid" id="A0A0C3EYD4"/>
<evidence type="ECO:0000313" key="3">
    <source>
        <dbReference type="Proteomes" id="UP000054166"/>
    </source>
</evidence>
<dbReference type="PANTHER" id="PTHR21310:SF15">
    <property type="entry name" value="AMINOGLYCOSIDE PHOSPHOTRANSFERASE DOMAIN-CONTAINING PROTEIN"/>
    <property type="match status" value="1"/>
</dbReference>
<sequence>MEVDWIGVHDPWVGVNPDMGAMRRIVCETFRISDCDCGPATPVGDLEYSRYARVYSFLLPGARSVIARLVAPIKPLFKTEGEVAAMDFVRSRTSLPVPKVFVYSSEANPVGVEWVLMEHMPGVELCEAWKELDYDMKARFVGDLVDMYDQLSQLKADSCGAIYHSTPRSMDLFYLPLSSTYTIRSPRWKPLSSMSLQSLRAHCHHPLCDSDSFYEIGPIQDCAVLRYALVVPPPSQTPPVFTTVDYVRLLAYNGCPSTRSAHDEPTRDKVVKLFESLHALYSRHPLFGPRADPLIFRFCHGDLHDGNILIDPTTGKITGIIDWECAGFRPWWTDVAGVGWLDEDRERFLFGANRPNKFANDKSNSLNSRSDGYLRALFRTELHKRNPDLFSCFIGGVEMRAILHAATDMPMPVGESRIFLTTYEEIGCWNQSRRGPFPFDMMAWRHTRITLDEMARIAKTQKAGTVVSHT</sequence>
<dbReference type="OrthoDB" id="10003767at2759"/>
<dbReference type="Gene3D" id="3.90.1200.10">
    <property type="match status" value="1"/>
</dbReference>
<protein>
    <recommendedName>
        <fullName evidence="1">Aminoglycoside phosphotransferase domain-containing protein</fullName>
    </recommendedName>
</protein>
<dbReference type="PANTHER" id="PTHR21310">
    <property type="entry name" value="AMINOGLYCOSIDE PHOSPHOTRANSFERASE-RELATED-RELATED"/>
    <property type="match status" value="1"/>
</dbReference>
<dbReference type="AlphaFoldDB" id="A0A0C3EYD4"/>
<dbReference type="SUPFAM" id="SSF56112">
    <property type="entry name" value="Protein kinase-like (PK-like)"/>
    <property type="match status" value="1"/>
</dbReference>
<reference evidence="3" key="2">
    <citation type="submission" date="2015-01" db="EMBL/GenBank/DDBJ databases">
        <title>Evolutionary Origins and Diversification of the Mycorrhizal Mutualists.</title>
        <authorList>
            <consortium name="DOE Joint Genome Institute"/>
            <consortium name="Mycorrhizal Genomics Consortium"/>
            <person name="Kohler A."/>
            <person name="Kuo A."/>
            <person name="Nagy L.G."/>
            <person name="Floudas D."/>
            <person name="Copeland A."/>
            <person name="Barry K.W."/>
            <person name="Cichocki N."/>
            <person name="Veneault-Fourrey C."/>
            <person name="LaButti K."/>
            <person name="Lindquist E.A."/>
            <person name="Lipzen A."/>
            <person name="Lundell T."/>
            <person name="Morin E."/>
            <person name="Murat C."/>
            <person name="Riley R."/>
            <person name="Ohm R."/>
            <person name="Sun H."/>
            <person name="Tunlid A."/>
            <person name="Henrissat B."/>
            <person name="Grigoriev I.V."/>
            <person name="Hibbett D.S."/>
            <person name="Martin F."/>
        </authorList>
    </citation>
    <scope>NUCLEOTIDE SEQUENCE [LARGE SCALE GENOMIC DNA]</scope>
    <source>
        <strain evidence="3">F 1598</strain>
    </source>
</reference>
<proteinExistence type="predicted"/>
<dbReference type="InterPro" id="IPR002575">
    <property type="entry name" value="Aminoglycoside_PTrfase"/>
</dbReference>
<gene>
    <name evidence="2" type="ORF">PILCRDRAFT_825310</name>
</gene>
<keyword evidence="3" id="KW-1185">Reference proteome</keyword>
<dbReference type="InterPro" id="IPR011009">
    <property type="entry name" value="Kinase-like_dom_sf"/>
</dbReference>
<dbReference type="InterPro" id="IPR051678">
    <property type="entry name" value="AGP_Transferase"/>
</dbReference>
<evidence type="ECO:0000313" key="2">
    <source>
        <dbReference type="EMBL" id="KIM77530.1"/>
    </source>
</evidence>
<dbReference type="Proteomes" id="UP000054166">
    <property type="component" value="Unassembled WGS sequence"/>
</dbReference>
<reference evidence="2 3" key="1">
    <citation type="submission" date="2014-04" db="EMBL/GenBank/DDBJ databases">
        <authorList>
            <consortium name="DOE Joint Genome Institute"/>
            <person name="Kuo A."/>
            <person name="Tarkka M."/>
            <person name="Buscot F."/>
            <person name="Kohler A."/>
            <person name="Nagy L.G."/>
            <person name="Floudas D."/>
            <person name="Copeland A."/>
            <person name="Barry K.W."/>
            <person name="Cichocki N."/>
            <person name="Veneault-Fourrey C."/>
            <person name="LaButti K."/>
            <person name="Lindquist E.A."/>
            <person name="Lipzen A."/>
            <person name="Lundell T."/>
            <person name="Morin E."/>
            <person name="Murat C."/>
            <person name="Sun H."/>
            <person name="Tunlid A."/>
            <person name="Henrissat B."/>
            <person name="Grigoriev I.V."/>
            <person name="Hibbett D.S."/>
            <person name="Martin F."/>
            <person name="Nordberg H.P."/>
            <person name="Cantor M.N."/>
            <person name="Hua S.X."/>
        </authorList>
    </citation>
    <scope>NUCLEOTIDE SEQUENCE [LARGE SCALE GENOMIC DNA]</scope>
    <source>
        <strain evidence="2 3">F 1598</strain>
    </source>
</reference>
<name>A0A0C3EYD4_PILCF</name>
<evidence type="ECO:0000259" key="1">
    <source>
        <dbReference type="Pfam" id="PF01636"/>
    </source>
</evidence>
<feature type="domain" description="Aminoglycoside phosphotransferase" evidence="1">
    <location>
        <begin position="290"/>
        <end position="346"/>
    </location>
</feature>
<organism evidence="2 3">
    <name type="scientific">Piloderma croceum (strain F 1598)</name>
    <dbReference type="NCBI Taxonomy" id="765440"/>
    <lineage>
        <taxon>Eukaryota</taxon>
        <taxon>Fungi</taxon>
        <taxon>Dikarya</taxon>
        <taxon>Basidiomycota</taxon>
        <taxon>Agaricomycotina</taxon>
        <taxon>Agaricomycetes</taxon>
        <taxon>Agaricomycetidae</taxon>
        <taxon>Atheliales</taxon>
        <taxon>Atheliaceae</taxon>
        <taxon>Piloderma</taxon>
    </lineage>
</organism>
<dbReference type="STRING" id="765440.A0A0C3EYD4"/>
<accession>A0A0C3EYD4</accession>